<accession>A0A1D7XG15</accession>
<keyword evidence="5" id="KW-1185">Reference proteome</keyword>
<dbReference type="InterPro" id="IPR036908">
    <property type="entry name" value="RlpA-like_sf"/>
</dbReference>
<dbReference type="PROSITE" id="PS51109">
    <property type="entry name" value="G5"/>
    <property type="match status" value="1"/>
</dbReference>
<dbReference type="CDD" id="cd22786">
    <property type="entry name" value="DPBB_YuiC-like"/>
    <property type="match status" value="1"/>
</dbReference>
<dbReference type="Gene3D" id="2.40.40.10">
    <property type="entry name" value="RlpA-like domain"/>
    <property type="match status" value="1"/>
</dbReference>
<dbReference type="AlphaFoldDB" id="A0A1D7XG15"/>
<dbReference type="GO" id="GO:0019867">
    <property type="term" value="C:outer membrane"/>
    <property type="evidence" value="ECO:0007669"/>
    <property type="project" value="InterPro"/>
</dbReference>
<dbReference type="InterPro" id="IPR011098">
    <property type="entry name" value="G5_dom"/>
</dbReference>
<proteinExistence type="predicted"/>
<dbReference type="InterPro" id="IPR007137">
    <property type="entry name" value="DUF348"/>
</dbReference>
<dbReference type="Pfam" id="PF03990">
    <property type="entry name" value="DUF348"/>
    <property type="match status" value="2"/>
</dbReference>
<dbReference type="Gene3D" id="2.20.230.10">
    <property type="entry name" value="Resuscitation-promoting factor rpfb"/>
    <property type="match status" value="1"/>
</dbReference>
<dbReference type="OrthoDB" id="9798935at2"/>
<dbReference type="PANTHER" id="PTHR39160:SF4">
    <property type="entry name" value="RESUSCITATION-PROMOTING FACTOR RPFB"/>
    <property type="match status" value="1"/>
</dbReference>
<dbReference type="InterPro" id="IPR010611">
    <property type="entry name" value="3D_dom"/>
</dbReference>
<dbReference type="Pfam" id="PF07501">
    <property type="entry name" value="G5"/>
    <property type="match status" value="1"/>
</dbReference>
<dbReference type="Proteomes" id="UP000094652">
    <property type="component" value="Chromosome"/>
</dbReference>
<gene>
    <name evidence="4" type="ORF">BGI42_00455</name>
</gene>
<feature type="domain" description="G5" evidence="3">
    <location>
        <begin position="160"/>
        <end position="240"/>
    </location>
</feature>
<dbReference type="GO" id="GO:0004553">
    <property type="term" value="F:hydrolase activity, hydrolyzing O-glycosyl compounds"/>
    <property type="evidence" value="ECO:0007669"/>
    <property type="project" value="InterPro"/>
</dbReference>
<dbReference type="SMART" id="SM01208">
    <property type="entry name" value="G5"/>
    <property type="match status" value="1"/>
</dbReference>
<dbReference type="GO" id="GO:0009254">
    <property type="term" value="P:peptidoglycan turnover"/>
    <property type="evidence" value="ECO:0007669"/>
    <property type="project" value="InterPro"/>
</dbReference>
<keyword evidence="2" id="KW-1133">Transmembrane helix</keyword>
<dbReference type="SUPFAM" id="SSF50685">
    <property type="entry name" value="Barwin-like endoglucanases"/>
    <property type="match status" value="1"/>
</dbReference>
<keyword evidence="1" id="KW-0732">Signal</keyword>
<dbReference type="Pfam" id="PF06725">
    <property type="entry name" value="3D"/>
    <property type="match status" value="1"/>
</dbReference>
<dbReference type="STRING" id="394958.BGI42_00455"/>
<feature type="transmembrane region" description="Helical" evidence="2">
    <location>
        <begin position="20"/>
        <end position="40"/>
    </location>
</feature>
<dbReference type="InterPro" id="IPR051933">
    <property type="entry name" value="Resuscitation_pf_RpfB"/>
</dbReference>
<evidence type="ECO:0000256" key="1">
    <source>
        <dbReference type="ARBA" id="ARBA00022729"/>
    </source>
</evidence>
<dbReference type="PANTHER" id="PTHR39160">
    <property type="entry name" value="CELL WALL-BINDING PROTEIN YOCH"/>
    <property type="match status" value="1"/>
</dbReference>
<protein>
    <recommendedName>
        <fullName evidence="3">G5 domain-containing protein</fullName>
    </recommendedName>
</protein>
<reference evidence="5" key="1">
    <citation type="submission" date="2016-09" db="EMBL/GenBank/DDBJ databases">
        <title>Genomics of Clostridium taeniosporum, an organism which forms endospores with ribbon-like appendages.</title>
        <authorList>
            <person name="Walker J.R."/>
        </authorList>
    </citation>
    <scope>NUCLEOTIDE SEQUENCE [LARGE SCALE GENOMIC DNA]</scope>
    <source>
        <strain evidence="5">1/k</strain>
    </source>
</reference>
<dbReference type="KEGG" id="ctae:BGI42_00455"/>
<dbReference type="RefSeq" id="WP_069678463.1">
    <property type="nucleotide sequence ID" value="NZ_CP017253.2"/>
</dbReference>
<organism evidence="4 5">
    <name type="scientific">Clostridium taeniosporum</name>
    <dbReference type="NCBI Taxonomy" id="394958"/>
    <lineage>
        <taxon>Bacteria</taxon>
        <taxon>Bacillati</taxon>
        <taxon>Bacillota</taxon>
        <taxon>Clostridia</taxon>
        <taxon>Eubacteriales</taxon>
        <taxon>Clostridiaceae</taxon>
        <taxon>Clostridium</taxon>
    </lineage>
</organism>
<dbReference type="EMBL" id="CP017253">
    <property type="protein sequence ID" value="AOR22297.1"/>
    <property type="molecule type" value="Genomic_DNA"/>
</dbReference>
<sequence>MVEKLKDYFKKSFSNSSPKAKIIITTIAVAIVITATIMSARKTLTISIDGKEESFVTYKWTVKDVLQDNGIEVTDRDKVEPSLDSKVSEKELITIKKAIPVNITLKDKTVTLETAEDTIGEMLQKESGTLKEQGVEFEEGIDEVSPSLDTKIGQDLNVKIVNVETKDIVENKDIEFDTVIQKDSSLDSSAQQVKNEGTNGEKQITYKVTYKDGEEVSREIKSTKVIAEPVNKIIVKGTGNVYASRGAGNITYKRKLSVLATAYSGHSTTATGRRPVRNSNGLSTIAVDPSVIPLGSKVYVEGYGYAIAADTGGAIKGNKIDLYLNSSSECTRWGRRPVNLFIVAYPGQW</sequence>
<evidence type="ECO:0000313" key="4">
    <source>
        <dbReference type="EMBL" id="AOR22297.1"/>
    </source>
</evidence>
<keyword evidence="2" id="KW-0812">Transmembrane</keyword>
<evidence type="ECO:0000256" key="2">
    <source>
        <dbReference type="SAM" id="Phobius"/>
    </source>
</evidence>
<evidence type="ECO:0000313" key="5">
    <source>
        <dbReference type="Proteomes" id="UP000094652"/>
    </source>
</evidence>
<evidence type="ECO:0000259" key="3">
    <source>
        <dbReference type="PROSITE" id="PS51109"/>
    </source>
</evidence>
<keyword evidence="2" id="KW-0472">Membrane</keyword>
<name>A0A1D7XG15_9CLOT</name>